<protein>
    <submittedName>
        <fullName evidence="2">Uncharacterized protein</fullName>
    </submittedName>
</protein>
<evidence type="ECO:0000313" key="2">
    <source>
        <dbReference type="EMBL" id="TDU23309.1"/>
    </source>
</evidence>
<organism evidence="2 3">
    <name type="scientific">Panacagrimonas perspica</name>
    <dbReference type="NCBI Taxonomy" id="381431"/>
    <lineage>
        <taxon>Bacteria</taxon>
        <taxon>Pseudomonadati</taxon>
        <taxon>Pseudomonadota</taxon>
        <taxon>Gammaproteobacteria</taxon>
        <taxon>Nevskiales</taxon>
        <taxon>Nevskiaceae</taxon>
        <taxon>Panacagrimonas</taxon>
    </lineage>
</organism>
<dbReference type="Proteomes" id="UP000295341">
    <property type="component" value="Unassembled WGS sequence"/>
</dbReference>
<reference evidence="2 3" key="1">
    <citation type="submission" date="2019-03" db="EMBL/GenBank/DDBJ databases">
        <title>Genomic Encyclopedia of Type Strains, Phase IV (KMG-IV): sequencing the most valuable type-strain genomes for metagenomic binning, comparative biology and taxonomic classification.</title>
        <authorList>
            <person name="Goeker M."/>
        </authorList>
    </citation>
    <scope>NUCLEOTIDE SEQUENCE [LARGE SCALE GENOMIC DNA]</scope>
    <source>
        <strain evidence="2 3">DSM 26377</strain>
    </source>
</reference>
<evidence type="ECO:0000313" key="3">
    <source>
        <dbReference type="Proteomes" id="UP000295341"/>
    </source>
</evidence>
<keyword evidence="3" id="KW-1185">Reference proteome</keyword>
<name>A0A4R7NRN9_9GAMM</name>
<evidence type="ECO:0000256" key="1">
    <source>
        <dbReference type="SAM" id="MobiDB-lite"/>
    </source>
</evidence>
<comment type="caution">
    <text evidence="2">The sequence shown here is derived from an EMBL/GenBank/DDBJ whole genome shotgun (WGS) entry which is preliminary data.</text>
</comment>
<feature type="region of interest" description="Disordered" evidence="1">
    <location>
        <begin position="1"/>
        <end position="26"/>
    </location>
</feature>
<accession>A0A4R7NRN9</accession>
<dbReference type="AlphaFoldDB" id="A0A4R7NRN9"/>
<proteinExistence type="predicted"/>
<gene>
    <name evidence="2" type="ORF">DFR24_4833</name>
</gene>
<sequence>MPPNAEVKPRPRHNQAYPNNQPPWGVAVGLNRWLGPAP</sequence>
<dbReference type="EMBL" id="SOBT01000013">
    <property type="protein sequence ID" value="TDU23309.1"/>
    <property type="molecule type" value="Genomic_DNA"/>
</dbReference>